<dbReference type="EMBL" id="BMFG01000004">
    <property type="protein sequence ID" value="GGD24401.1"/>
    <property type="molecule type" value="Genomic_DNA"/>
</dbReference>
<dbReference type="AlphaFoldDB" id="A0A916XZX3"/>
<dbReference type="Proteomes" id="UP000625735">
    <property type="component" value="Unassembled WGS sequence"/>
</dbReference>
<evidence type="ECO:0000313" key="2">
    <source>
        <dbReference type="Proteomes" id="UP000625735"/>
    </source>
</evidence>
<organism evidence="1 2">
    <name type="scientific">Flavobacterium orientale</name>
    <dbReference type="NCBI Taxonomy" id="1756020"/>
    <lineage>
        <taxon>Bacteria</taxon>
        <taxon>Pseudomonadati</taxon>
        <taxon>Bacteroidota</taxon>
        <taxon>Flavobacteriia</taxon>
        <taxon>Flavobacteriales</taxon>
        <taxon>Flavobacteriaceae</taxon>
        <taxon>Flavobacterium</taxon>
    </lineage>
</organism>
<comment type="caution">
    <text evidence="1">The sequence shown here is derived from an EMBL/GenBank/DDBJ whole genome shotgun (WGS) entry which is preliminary data.</text>
</comment>
<proteinExistence type="predicted"/>
<name>A0A916XZX3_9FLAO</name>
<keyword evidence="2" id="KW-1185">Reference proteome</keyword>
<dbReference type="RefSeq" id="WP_188361757.1">
    <property type="nucleotide sequence ID" value="NZ_BMFG01000004.1"/>
</dbReference>
<sequence length="170" mass="19961">MKQSFIIVSGLRNKLLTNLLIEFVNIFSGENFENEILLYKEKKTGTFLILFSTIPSFDHFCYCVNFIRYMETPNNTLPLVSGYYFNDDDSHSFLTKGFVKVYVSSSDYEYNNVNVVITTNETYFLDFGSLPKLLPTNEESYGVPAIYLDDYSEVNTDRTLLRNKTWWKFW</sequence>
<gene>
    <name evidence="1" type="ORF">GCM10011343_13200</name>
</gene>
<accession>A0A916XZX3</accession>
<protein>
    <submittedName>
        <fullName evidence="1">Uncharacterized protein</fullName>
    </submittedName>
</protein>
<reference evidence="1" key="2">
    <citation type="submission" date="2020-09" db="EMBL/GenBank/DDBJ databases">
        <authorList>
            <person name="Sun Q."/>
            <person name="Zhou Y."/>
        </authorList>
    </citation>
    <scope>NUCLEOTIDE SEQUENCE</scope>
    <source>
        <strain evidence="1">CGMCC 1.12506</strain>
    </source>
</reference>
<reference evidence="1" key="1">
    <citation type="journal article" date="2014" name="Int. J. Syst. Evol. Microbiol.">
        <title>Complete genome sequence of Corynebacterium casei LMG S-19264T (=DSM 44701T), isolated from a smear-ripened cheese.</title>
        <authorList>
            <consortium name="US DOE Joint Genome Institute (JGI-PGF)"/>
            <person name="Walter F."/>
            <person name="Albersmeier A."/>
            <person name="Kalinowski J."/>
            <person name="Ruckert C."/>
        </authorList>
    </citation>
    <scope>NUCLEOTIDE SEQUENCE</scope>
    <source>
        <strain evidence="1">CGMCC 1.12506</strain>
    </source>
</reference>
<evidence type="ECO:0000313" key="1">
    <source>
        <dbReference type="EMBL" id="GGD24401.1"/>
    </source>
</evidence>